<accession>A0ABZ1UJZ8</accession>
<dbReference type="InterPro" id="IPR000182">
    <property type="entry name" value="GNAT_dom"/>
</dbReference>
<keyword evidence="2" id="KW-0378">Hydrolase</keyword>
<dbReference type="PROSITE" id="PS51186">
    <property type="entry name" value="GNAT"/>
    <property type="match status" value="1"/>
</dbReference>
<dbReference type="Gene3D" id="3.40.50.2000">
    <property type="entry name" value="Glycogen Phosphorylase B"/>
    <property type="match status" value="1"/>
</dbReference>
<dbReference type="Gene3D" id="3.40.630.30">
    <property type="match status" value="1"/>
</dbReference>
<name>A0ABZ1UJZ8_9BURK</name>
<dbReference type="SUPFAM" id="SSF55729">
    <property type="entry name" value="Acyl-CoA N-acyltransferases (Nat)"/>
    <property type="match status" value="1"/>
</dbReference>
<dbReference type="InterPro" id="IPR020023">
    <property type="entry name" value="PseG"/>
</dbReference>
<organism evidence="2 3">
    <name type="scientific">[Empedobacter] haloabium</name>
    <dbReference type="NCBI Taxonomy" id="592317"/>
    <lineage>
        <taxon>Bacteria</taxon>
        <taxon>Pseudomonadati</taxon>
        <taxon>Pseudomonadota</taxon>
        <taxon>Betaproteobacteria</taxon>
        <taxon>Burkholderiales</taxon>
        <taxon>Oxalobacteraceae</taxon>
        <taxon>Telluria group</taxon>
        <taxon>Telluria group incertae sedis</taxon>
    </lineage>
</organism>
<dbReference type="Proteomes" id="UP000321323">
    <property type="component" value="Chromosome"/>
</dbReference>
<sequence>MPASGPQTPALHVVIRADAAPAIGTGHVMRCLTLADRLRALGAVVRFICRAHGGHLSDLIAARGFAVDLLPAPDATFAAPGHAGWLGATQAQDAADTLALLSGQRPDWLIVDHYGIDETWQRLLRPAVGHILVIDDLADRVHDCDVLLDQNLAPAGAARYDGLVPAHCARLCGPRYALLRAEFAAARAALAARDGSVRRLFVFLGGADQHNDTGSVLAALAGMDNIETDVVIGGANPHHAALARQCAALPGVRLHRQVDNVAALMAQADLAIGAGGGAMWERCSVGLPTIALALAENQRPGCTALADIGGTLYLGESGPDNGARLAAALQVARTSPGLLRHMSATGLALVDGQGADRVARRLVAQGLADSLTLRRATMADCDDIHAWRNAEAIRRVSGDTRPVALEAHREWFAKVLTDTERVLLLGEIDGRAAGVLRYDRSGAQATVSVYLTPAYLGKGIGPALLAQGSAWVARHWPGVDTIEAVIRPDNLASSAAFASAGYRHEFDIYRQRIQA</sequence>
<evidence type="ECO:0000259" key="1">
    <source>
        <dbReference type="PROSITE" id="PS51186"/>
    </source>
</evidence>
<evidence type="ECO:0000313" key="3">
    <source>
        <dbReference type="Proteomes" id="UP000321323"/>
    </source>
</evidence>
<protein>
    <submittedName>
        <fullName evidence="2">UDP-2,4-diacetamido-2,4, 6-trideoxy-beta-L-altropyranose hydrolase</fullName>
        <ecNumber evidence="2">3.6.1.57</ecNumber>
    </submittedName>
</protein>
<dbReference type="InterPro" id="IPR016181">
    <property type="entry name" value="Acyl_CoA_acyltransferase"/>
</dbReference>
<dbReference type="EMBL" id="CP136508">
    <property type="protein sequence ID" value="WUR13030.1"/>
    <property type="molecule type" value="Genomic_DNA"/>
</dbReference>
<reference evidence="2 3" key="1">
    <citation type="journal article" date="2019" name="Int. J. Syst. Evol. Microbiol.">
        <title>The Draft Whole-Genome Sequence of the Antibiotic Producer Empedobacter haloabium ATCC 31962 Provides Indications for Its Taxonomic Reclassification.</title>
        <authorList>
            <person name="Miess H."/>
            <person name="Arlt P."/>
            <person name="Apel A.K."/>
            <person name="Weber T."/>
            <person name="Nieselt K."/>
            <person name="Hanssen F."/>
            <person name="Czemmel S."/>
            <person name="Nahnsen S."/>
            <person name="Gross H."/>
        </authorList>
    </citation>
    <scope>NUCLEOTIDE SEQUENCE [LARGE SCALE GENOMIC DNA]</scope>
    <source>
        <strain evidence="2 3">ATCC 31962</strain>
    </source>
</reference>
<dbReference type="NCBIfam" id="TIGR03590">
    <property type="entry name" value="PseG"/>
    <property type="match status" value="1"/>
</dbReference>
<proteinExistence type="predicted"/>
<dbReference type="EC" id="3.6.1.57" evidence="2"/>
<dbReference type="Gene3D" id="3.40.50.11190">
    <property type="match status" value="1"/>
</dbReference>
<dbReference type="Pfam" id="PF13302">
    <property type="entry name" value="Acetyltransf_3"/>
    <property type="match status" value="1"/>
</dbReference>
<keyword evidence="3" id="KW-1185">Reference proteome</keyword>
<gene>
    <name evidence="2" type="primary">pseG</name>
    <name evidence="2" type="ORF">E7V67_025630</name>
</gene>
<dbReference type="SUPFAM" id="SSF53756">
    <property type="entry name" value="UDP-Glycosyltransferase/glycogen phosphorylase"/>
    <property type="match status" value="1"/>
</dbReference>
<feature type="domain" description="N-acetyltransferase" evidence="1">
    <location>
        <begin position="371"/>
        <end position="515"/>
    </location>
</feature>
<dbReference type="PANTHER" id="PTHR21015:SF22">
    <property type="entry name" value="GLYCOSYLTRANSFERASE"/>
    <property type="match status" value="1"/>
</dbReference>
<dbReference type="GO" id="GO:0016787">
    <property type="term" value="F:hydrolase activity"/>
    <property type="evidence" value="ECO:0007669"/>
    <property type="project" value="UniProtKB-KW"/>
</dbReference>
<dbReference type="PANTHER" id="PTHR21015">
    <property type="entry name" value="UDP-N-ACETYLGLUCOSAMINE--N-ACETYLMURAMYL-(PENTAPEPTIDE) PYROPHOSPHORYL-UNDECAPRENOL N-ACETYLGLUCOSAMINE TRANSFERASE 1"/>
    <property type="match status" value="1"/>
</dbReference>
<evidence type="ECO:0000313" key="2">
    <source>
        <dbReference type="EMBL" id="WUR13030.1"/>
    </source>
</evidence>